<keyword evidence="1" id="KW-0812">Transmembrane</keyword>
<dbReference type="EMBL" id="PXYV01000017">
    <property type="protein sequence ID" value="PSR22443.1"/>
    <property type="molecule type" value="Genomic_DNA"/>
</dbReference>
<organism evidence="3 4">
    <name type="scientific">Sulfobacillus acidophilus</name>
    <dbReference type="NCBI Taxonomy" id="53633"/>
    <lineage>
        <taxon>Bacteria</taxon>
        <taxon>Bacillati</taxon>
        <taxon>Bacillota</taxon>
        <taxon>Clostridia</taxon>
        <taxon>Eubacteriales</taxon>
        <taxon>Clostridiales Family XVII. Incertae Sedis</taxon>
        <taxon>Sulfobacillus</taxon>
    </lineage>
</organism>
<dbReference type="GO" id="GO:0005886">
    <property type="term" value="C:plasma membrane"/>
    <property type="evidence" value="ECO:0007669"/>
    <property type="project" value="TreeGrafter"/>
</dbReference>
<feature type="transmembrane region" description="Helical" evidence="1">
    <location>
        <begin position="75"/>
        <end position="94"/>
    </location>
</feature>
<protein>
    <recommendedName>
        <fullName evidence="2">GGDEF domain-containing protein</fullName>
    </recommendedName>
</protein>
<feature type="domain" description="GGDEF" evidence="2">
    <location>
        <begin position="134"/>
        <end position="264"/>
    </location>
</feature>
<dbReference type="Gene3D" id="3.30.70.270">
    <property type="match status" value="1"/>
</dbReference>
<dbReference type="PANTHER" id="PTHR45138:SF9">
    <property type="entry name" value="DIGUANYLATE CYCLASE DGCM-RELATED"/>
    <property type="match status" value="1"/>
</dbReference>
<feature type="transmembrane region" description="Helical" evidence="1">
    <location>
        <begin position="32"/>
        <end position="55"/>
    </location>
</feature>
<dbReference type="NCBIfam" id="TIGR00254">
    <property type="entry name" value="GGDEF"/>
    <property type="match status" value="1"/>
</dbReference>
<evidence type="ECO:0000313" key="4">
    <source>
        <dbReference type="Proteomes" id="UP000241848"/>
    </source>
</evidence>
<keyword evidence="1" id="KW-1133">Transmembrane helix</keyword>
<dbReference type="SMART" id="SM00267">
    <property type="entry name" value="GGDEF"/>
    <property type="match status" value="1"/>
</dbReference>
<dbReference type="InterPro" id="IPR029787">
    <property type="entry name" value="Nucleotide_cyclase"/>
</dbReference>
<dbReference type="PANTHER" id="PTHR45138">
    <property type="entry name" value="REGULATORY COMPONENTS OF SENSORY TRANSDUCTION SYSTEM"/>
    <property type="match status" value="1"/>
</dbReference>
<keyword evidence="1" id="KW-0472">Membrane</keyword>
<dbReference type="AlphaFoldDB" id="A0A2T2WJN5"/>
<proteinExistence type="predicted"/>
<dbReference type="GO" id="GO:0043709">
    <property type="term" value="P:cell adhesion involved in single-species biofilm formation"/>
    <property type="evidence" value="ECO:0007669"/>
    <property type="project" value="TreeGrafter"/>
</dbReference>
<evidence type="ECO:0000256" key="1">
    <source>
        <dbReference type="SAM" id="Phobius"/>
    </source>
</evidence>
<evidence type="ECO:0000313" key="3">
    <source>
        <dbReference type="EMBL" id="PSR22443.1"/>
    </source>
</evidence>
<dbReference type="InterPro" id="IPR000160">
    <property type="entry name" value="GGDEF_dom"/>
</dbReference>
<dbReference type="Proteomes" id="UP000241848">
    <property type="component" value="Unassembled WGS sequence"/>
</dbReference>
<dbReference type="PROSITE" id="PS50887">
    <property type="entry name" value="GGDEF"/>
    <property type="match status" value="1"/>
</dbReference>
<accession>A0A2T2WJN5</accession>
<dbReference type="CDD" id="cd01949">
    <property type="entry name" value="GGDEF"/>
    <property type="match status" value="1"/>
</dbReference>
<dbReference type="InterPro" id="IPR050469">
    <property type="entry name" value="Diguanylate_Cyclase"/>
</dbReference>
<dbReference type="InterPro" id="IPR043128">
    <property type="entry name" value="Rev_trsase/Diguanyl_cyclase"/>
</dbReference>
<dbReference type="FunFam" id="3.30.70.270:FF:000001">
    <property type="entry name" value="Diguanylate cyclase domain protein"/>
    <property type="match status" value="1"/>
</dbReference>
<dbReference type="Pfam" id="PF00990">
    <property type="entry name" value="GGDEF"/>
    <property type="match status" value="1"/>
</dbReference>
<gene>
    <name evidence="3" type="ORF">C7B45_06910</name>
</gene>
<evidence type="ECO:0000259" key="2">
    <source>
        <dbReference type="PROSITE" id="PS50887"/>
    </source>
</evidence>
<dbReference type="SUPFAM" id="SSF55073">
    <property type="entry name" value="Nucleotide cyclase"/>
    <property type="match status" value="1"/>
</dbReference>
<sequence>MGPFRLPVRSSERRQRALAEALRHGRIGPADVRLLGIWCGMLMGGVAAGWIFPAVVQPDVWYRPHRLEDFRVTCIFAGVAVALLAVGITYLTLYRMNRYLFWMSQRDPLTGLYHHGRLAVLLERALQDMVDSGLPLSLLIADIDHFKEVNDRWGHLMGDQVLQRVAAVLRTIVGPQGLVCRMGGEEFAVVLPQMSAVDAVRLAEQMRRAVAQSSSGFLPPVTISVGIASVPPTVRSATELIKQADDAMYEAKHRGRDQVCAWRAFE</sequence>
<reference evidence="3 4" key="1">
    <citation type="journal article" date="2014" name="BMC Genomics">
        <title>Comparison of environmental and isolate Sulfobacillus genomes reveals diverse carbon, sulfur, nitrogen, and hydrogen metabolisms.</title>
        <authorList>
            <person name="Justice N.B."/>
            <person name="Norman A."/>
            <person name="Brown C.T."/>
            <person name="Singh A."/>
            <person name="Thomas B.C."/>
            <person name="Banfield J.F."/>
        </authorList>
    </citation>
    <scope>NUCLEOTIDE SEQUENCE [LARGE SCALE GENOMIC DNA]</scope>
    <source>
        <strain evidence="3">AMDSBA3</strain>
    </source>
</reference>
<name>A0A2T2WJN5_9FIRM</name>
<comment type="caution">
    <text evidence="3">The sequence shown here is derived from an EMBL/GenBank/DDBJ whole genome shotgun (WGS) entry which is preliminary data.</text>
</comment>
<dbReference type="GO" id="GO:0052621">
    <property type="term" value="F:diguanylate cyclase activity"/>
    <property type="evidence" value="ECO:0007669"/>
    <property type="project" value="TreeGrafter"/>
</dbReference>
<dbReference type="GO" id="GO:1902201">
    <property type="term" value="P:negative regulation of bacterial-type flagellum-dependent cell motility"/>
    <property type="evidence" value="ECO:0007669"/>
    <property type="project" value="TreeGrafter"/>
</dbReference>